<organism evidence="3 4">
    <name type="scientific">Enhygromyxa salina</name>
    <dbReference type="NCBI Taxonomy" id="215803"/>
    <lineage>
        <taxon>Bacteria</taxon>
        <taxon>Pseudomonadati</taxon>
        <taxon>Myxococcota</taxon>
        <taxon>Polyangia</taxon>
        <taxon>Nannocystales</taxon>
        <taxon>Nannocystaceae</taxon>
        <taxon>Enhygromyxa</taxon>
    </lineage>
</organism>
<sequence length="323" mass="34131">MLAPLLSLSLMLAPPETPVEPSSRDQPSDSEFGELEVDPNAEPDPNDGSSGGFGALAPLPTHTEAPPPEDESGPPPVVVAPRPKPEVGFIVPEDFGPFYEPEPVSEVRFPGDAHRPDRDRPFASVAGGTFCFVEDSACGASLIADADVGVGLNVITSARGFDVPYTQFRVRGGFTFRPVVLAKKRWHKWGVGAVGSWSLASGSITATNRDPEDPNVGVAETDAIRTYRVGLINQLWLSQKRNALHVDFTLGAANSSVLDFTGRYWGTQAELGLGFGGWGGVYLAGDFFDGDTRVFMGMRGHAIATGPMIALIVLGLVAGGVAL</sequence>
<feature type="compositionally biased region" description="Low complexity" evidence="1">
    <location>
        <begin position="1"/>
        <end position="14"/>
    </location>
</feature>
<feature type="region of interest" description="Disordered" evidence="1">
    <location>
        <begin position="1"/>
        <end position="80"/>
    </location>
</feature>
<keyword evidence="2" id="KW-0472">Membrane</keyword>
<keyword evidence="2" id="KW-1133">Transmembrane helix</keyword>
<evidence type="ECO:0000313" key="3">
    <source>
        <dbReference type="EMBL" id="PRQ07996.1"/>
    </source>
</evidence>
<gene>
    <name evidence="3" type="ORF">ENSA7_22800</name>
</gene>
<keyword evidence="2" id="KW-0812">Transmembrane</keyword>
<feature type="transmembrane region" description="Helical" evidence="2">
    <location>
        <begin position="302"/>
        <end position="322"/>
    </location>
</feature>
<evidence type="ECO:0000256" key="2">
    <source>
        <dbReference type="SAM" id="Phobius"/>
    </source>
</evidence>
<name>A0A2S9YSC8_9BACT</name>
<accession>A0A2S9YSC8</accession>
<feature type="compositionally biased region" description="Acidic residues" evidence="1">
    <location>
        <begin position="31"/>
        <end position="45"/>
    </location>
</feature>
<reference evidence="3 4" key="1">
    <citation type="submission" date="2018-03" db="EMBL/GenBank/DDBJ databases">
        <title>Draft Genome Sequences of the Obligatory Marine Myxobacteria Enhygromyxa salina SWB007.</title>
        <authorList>
            <person name="Poehlein A."/>
            <person name="Moghaddam J.A."/>
            <person name="Harms H."/>
            <person name="Alanjari M."/>
            <person name="Koenig G.M."/>
            <person name="Daniel R."/>
            <person name="Schaeberle T.F."/>
        </authorList>
    </citation>
    <scope>NUCLEOTIDE SEQUENCE [LARGE SCALE GENOMIC DNA]</scope>
    <source>
        <strain evidence="3 4">SWB007</strain>
    </source>
</reference>
<evidence type="ECO:0000313" key="4">
    <source>
        <dbReference type="Proteomes" id="UP000238823"/>
    </source>
</evidence>
<dbReference type="EMBL" id="PVNL01000046">
    <property type="protein sequence ID" value="PRQ07996.1"/>
    <property type="molecule type" value="Genomic_DNA"/>
</dbReference>
<comment type="caution">
    <text evidence="3">The sequence shown here is derived from an EMBL/GenBank/DDBJ whole genome shotgun (WGS) entry which is preliminary data.</text>
</comment>
<proteinExistence type="predicted"/>
<dbReference type="Proteomes" id="UP000238823">
    <property type="component" value="Unassembled WGS sequence"/>
</dbReference>
<evidence type="ECO:0000256" key="1">
    <source>
        <dbReference type="SAM" id="MobiDB-lite"/>
    </source>
</evidence>
<protein>
    <submittedName>
        <fullName evidence="3">Uncharacterized protein</fullName>
    </submittedName>
</protein>
<dbReference type="AlphaFoldDB" id="A0A2S9YSC8"/>